<organism evidence="2">
    <name type="scientific">Lygus hesperus</name>
    <name type="common">Western plant bug</name>
    <dbReference type="NCBI Taxonomy" id="30085"/>
    <lineage>
        <taxon>Eukaryota</taxon>
        <taxon>Metazoa</taxon>
        <taxon>Ecdysozoa</taxon>
        <taxon>Arthropoda</taxon>
        <taxon>Hexapoda</taxon>
        <taxon>Insecta</taxon>
        <taxon>Pterygota</taxon>
        <taxon>Neoptera</taxon>
        <taxon>Paraneoptera</taxon>
        <taxon>Hemiptera</taxon>
        <taxon>Heteroptera</taxon>
        <taxon>Panheteroptera</taxon>
        <taxon>Cimicomorpha</taxon>
        <taxon>Miridae</taxon>
        <taxon>Mirini</taxon>
        <taxon>Lygus</taxon>
    </lineage>
</organism>
<reference evidence="2" key="2">
    <citation type="submission" date="2014-07" db="EMBL/GenBank/DDBJ databases">
        <authorList>
            <person name="Hull J."/>
        </authorList>
    </citation>
    <scope>NUCLEOTIDE SEQUENCE</scope>
</reference>
<feature type="compositionally biased region" description="Polar residues" evidence="1">
    <location>
        <begin position="163"/>
        <end position="175"/>
    </location>
</feature>
<dbReference type="AlphaFoldDB" id="A0A0A9X6C5"/>
<name>A0A0A9X6C5_LYGHE</name>
<feature type="region of interest" description="Disordered" evidence="1">
    <location>
        <begin position="127"/>
        <end position="175"/>
    </location>
</feature>
<proteinExistence type="predicted"/>
<accession>A0A0A9X6C5</accession>
<feature type="compositionally biased region" description="Acidic residues" evidence="1">
    <location>
        <begin position="130"/>
        <end position="142"/>
    </location>
</feature>
<sequence>VVDKLILTKQKELIVRTRVDAKREKEERVEGSTFMIDFSYQELSRKTNEKLKLDFIELEALQVLKDVNRCGRIDELLKQVPSDRIDHILRRIGRHLDMDIEDLSDIGISLPFAKEWYKGFPDPIYKEKSEEDVEEELEDEEEIGRRSEVDVAGRQSRSKTLDSKSSQSLYQPKSKAQSQYLIQQVASNRKSILTGSSKSRRKSDSAAMGQHSSSSSELVRSVSIAELPNSEEERAPSNPFVNSQVIDYGRAREAALSQAKLSLPNILGLRKSRSRSKPFFTYRFEDPEGFESTRDKILGIRSKFRKWPKDGPPEFPKVIPYEIIKDCNDDLPETDNENEDDFPYWLNQWFQKY</sequence>
<dbReference type="EMBL" id="GBHO01030999">
    <property type="protein sequence ID" value="JAG12605.1"/>
    <property type="molecule type" value="Transcribed_RNA"/>
</dbReference>
<gene>
    <name evidence="2" type="ORF">CM83_99612</name>
</gene>
<evidence type="ECO:0000256" key="1">
    <source>
        <dbReference type="SAM" id="MobiDB-lite"/>
    </source>
</evidence>
<evidence type="ECO:0000313" key="2">
    <source>
        <dbReference type="EMBL" id="JAG12605.1"/>
    </source>
</evidence>
<protein>
    <submittedName>
        <fullName evidence="2">Uncharacterized protein</fullName>
    </submittedName>
</protein>
<reference evidence="2" key="1">
    <citation type="journal article" date="2014" name="PLoS ONE">
        <title>Transcriptome-Based Identification of ABC Transporters in the Western Tarnished Plant Bug Lygus hesperus.</title>
        <authorList>
            <person name="Hull J.J."/>
            <person name="Chaney K."/>
            <person name="Geib S.M."/>
            <person name="Fabrick J.A."/>
            <person name="Brent C.S."/>
            <person name="Walsh D."/>
            <person name="Lavine L.C."/>
        </authorList>
    </citation>
    <scope>NUCLEOTIDE SEQUENCE</scope>
</reference>
<feature type="non-terminal residue" evidence="2">
    <location>
        <position position="1"/>
    </location>
</feature>
<feature type="region of interest" description="Disordered" evidence="1">
    <location>
        <begin position="192"/>
        <end position="220"/>
    </location>
</feature>